<keyword evidence="2" id="KW-1133">Transmembrane helix</keyword>
<dbReference type="Proteomes" id="UP000241690">
    <property type="component" value="Unassembled WGS sequence"/>
</dbReference>
<dbReference type="GeneID" id="36622903"/>
<feature type="region of interest" description="Disordered" evidence="1">
    <location>
        <begin position="16"/>
        <end position="41"/>
    </location>
</feature>
<evidence type="ECO:0000313" key="3">
    <source>
        <dbReference type="EMBL" id="PTB48416.1"/>
    </source>
</evidence>
<evidence type="ECO:0000256" key="2">
    <source>
        <dbReference type="SAM" id="Phobius"/>
    </source>
</evidence>
<organism evidence="3 4">
    <name type="scientific">Trichoderma harzianum CBS 226.95</name>
    <dbReference type="NCBI Taxonomy" id="983964"/>
    <lineage>
        <taxon>Eukaryota</taxon>
        <taxon>Fungi</taxon>
        <taxon>Dikarya</taxon>
        <taxon>Ascomycota</taxon>
        <taxon>Pezizomycotina</taxon>
        <taxon>Sordariomycetes</taxon>
        <taxon>Hypocreomycetidae</taxon>
        <taxon>Hypocreales</taxon>
        <taxon>Hypocreaceae</taxon>
        <taxon>Trichoderma</taxon>
    </lineage>
</organism>
<accession>A0A2T3ZUC6</accession>
<name>A0A2T3ZUC6_TRIHA</name>
<gene>
    <name evidence="3" type="ORF">M431DRAFT_326579</name>
</gene>
<evidence type="ECO:0000313" key="4">
    <source>
        <dbReference type="Proteomes" id="UP000241690"/>
    </source>
</evidence>
<dbReference type="RefSeq" id="XP_024768093.1">
    <property type="nucleotide sequence ID" value="XM_024914338.1"/>
</dbReference>
<keyword evidence="2" id="KW-0472">Membrane</keyword>
<evidence type="ECO:0000256" key="1">
    <source>
        <dbReference type="SAM" id="MobiDB-lite"/>
    </source>
</evidence>
<dbReference type="EMBL" id="KZ679699">
    <property type="protein sequence ID" value="PTB48416.1"/>
    <property type="molecule type" value="Genomic_DNA"/>
</dbReference>
<dbReference type="AlphaFoldDB" id="A0A2T3ZUC6"/>
<feature type="transmembrane region" description="Helical" evidence="2">
    <location>
        <begin position="52"/>
        <end position="71"/>
    </location>
</feature>
<reference evidence="3 4" key="1">
    <citation type="submission" date="2016-07" db="EMBL/GenBank/DDBJ databases">
        <title>Multiple horizontal gene transfer events from other fungi enriched the ability of initially mycotrophic Trichoderma (Ascomycota) to feed on dead plant biomass.</title>
        <authorList>
            <consortium name="DOE Joint Genome Institute"/>
            <person name="Aerts A."/>
            <person name="Atanasova L."/>
            <person name="Chenthamara K."/>
            <person name="Zhang J."/>
            <person name="Grujic M."/>
            <person name="Henrissat B."/>
            <person name="Kuo A."/>
            <person name="Salamov A."/>
            <person name="Lipzen A."/>
            <person name="Labutti K."/>
            <person name="Barry K."/>
            <person name="Miao Y."/>
            <person name="Rahimi M.J."/>
            <person name="Shen Q."/>
            <person name="Grigoriev I.V."/>
            <person name="Kubicek C.P."/>
            <person name="Druzhinina I.S."/>
        </authorList>
    </citation>
    <scope>NUCLEOTIDE SEQUENCE [LARGE SCALE GENOMIC DNA]</scope>
    <source>
        <strain evidence="3 4">CBS 226.95</strain>
    </source>
</reference>
<protein>
    <submittedName>
        <fullName evidence="3">Uncharacterized protein</fullName>
    </submittedName>
</protein>
<proteinExistence type="predicted"/>
<keyword evidence="4" id="KW-1185">Reference proteome</keyword>
<sequence length="114" mass="12493">MARACPRMPRDVIPCGTAKGVKAQGSSGKLKREASATSSKDVSWQPCSPQNYVLAMAYFFFFLLGVSGHGVRGFGDGKIRHHPGREGYCSRDDNQCVVVRRIRGWVGFDWAKAG</sequence>
<keyword evidence="2" id="KW-0812">Transmembrane</keyword>